<feature type="region of interest" description="Disordered" evidence="1">
    <location>
        <begin position="610"/>
        <end position="639"/>
    </location>
</feature>
<name>A0A1C1CDK5_9EURO</name>
<dbReference type="VEuPathDB" id="FungiDB:CLCR_01800"/>
<feature type="compositionally biased region" description="Basic and acidic residues" evidence="1">
    <location>
        <begin position="1030"/>
        <end position="1042"/>
    </location>
</feature>
<keyword evidence="3" id="KW-1185">Reference proteome</keyword>
<feature type="compositionally biased region" description="Basic and acidic residues" evidence="1">
    <location>
        <begin position="795"/>
        <end position="816"/>
    </location>
</feature>
<feature type="compositionally biased region" description="Pro residues" evidence="1">
    <location>
        <begin position="897"/>
        <end position="906"/>
    </location>
</feature>
<evidence type="ECO:0000313" key="2">
    <source>
        <dbReference type="EMBL" id="OCT46562.1"/>
    </source>
</evidence>
<feature type="compositionally biased region" description="Basic and acidic residues" evidence="1">
    <location>
        <begin position="508"/>
        <end position="520"/>
    </location>
</feature>
<dbReference type="VEuPathDB" id="FungiDB:G647_01291"/>
<sequence length="1150" mass="126735">MRFGRRRSSLAADPVQTEPEARRRNRLSKPLTSNATKIQPSTSAPALSLQVPAQTKNASTTELPASPLSSISGTALRQHIRNDVLAREDDSHSPTRTSKHDSSWRVAYMVSRIEGKKPPAEIHQKRPQQQPLESVPLSPVRPQKRKSSLLRRLSLQRQPSLSRTPSYERVNSLKSETAVATTPTPSLDQIAESPSIPPTRRASFAPGTATRKASPIKSKQDIQAHKFKELEGPAARVVDLGYSDWESPPPRTVGRTGTPSDMGYSQLGGLRHGSLQIVNGRASPAFSEASKVSRQLLANHPPHRDVSSEYGDTEEEAEHFDLTPIQGNRPVPVERRIFSWEKDDDEVVPRTHPLQTVMSPEEETTTGNHISLMANEYIAELPASPFEQRRQSSPVGSIRRARSESSLWRASSCASLRRSPPIEKGLSELSPGSPSQPSLSPTGSVIRKKSFETVRGRGRRVLQVTTDHKHHASDSTSSWYSPVEPTIPADEAFQSALEFQVQLSPSKDGLKPFRAPEKSDSGYSSGNSLRSLQIAKRTPPPPVELEASPQVLNPTMGAATPQSGRPTSFLVTRPSILKLRKTEPNVPTFANLRPSVVSVEPAVAAMETAVPGPAADGPKPSKARKKLMKKRRPVSQSPGQISVVKVQSFEVESIPQVSPAARENLRIRSQTVPELQRTYMKSDIMGNTPGESQLDLSNTEFRFPSPGPVQSLQVKRSRSRSRPRSWFDRSKTDTSNPRGDAGISRAQANAIIDHFGTDGAGLGRSPYDLSSHGVVSQPPGPVPVNSAAPFQSRSMMDDRTAADLSRRRSRSLREREYTVPERRLSFNDRGGIPGKNLRPASFFSEAPPITAEMLEKAYRTSSMQRQPSWSTDLAPPPPPHSSRPSYLDYEEDESDPVAPPPPPHSPRPIDITADPWVAEAAAWKARRKSAGEALRRQAWDYQEYEGYPESSDNELLYPVIPPGQQSDWDQYLSPEKFSSSPQEYHRENRRSSLHHQVFRSAYEPLNGEPNEHESAYVRQSREHFMTHDTHYPRMTRSEEPSRHRALPQPRAANGAVSPRPHSRANSARSFASSIAEELHPRHLERQHPPPAFGRYSGGLAFGYEHGSGFGGSAGTRSSSGQAGASRKGVFLRASHGVDLGDVPVGIMARQ</sequence>
<feature type="compositionally biased region" description="Low complexity" evidence="1">
    <location>
        <begin position="427"/>
        <end position="444"/>
    </location>
</feature>
<feature type="region of interest" description="Disordered" evidence="1">
    <location>
        <begin position="858"/>
        <end position="911"/>
    </location>
</feature>
<feature type="compositionally biased region" description="Polar residues" evidence="1">
    <location>
        <begin position="859"/>
        <end position="871"/>
    </location>
</feature>
<feature type="compositionally biased region" description="Basic residues" evidence="1">
    <location>
        <begin position="621"/>
        <end position="633"/>
    </location>
</feature>
<proteinExistence type="predicted"/>
<feature type="region of interest" description="Disordered" evidence="1">
    <location>
        <begin position="769"/>
        <end position="816"/>
    </location>
</feature>
<feature type="region of interest" description="Disordered" evidence="1">
    <location>
        <begin position="419"/>
        <end position="458"/>
    </location>
</feature>
<dbReference type="EMBL" id="LGRB01000015">
    <property type="protein sequence ID" value="OCT46562.1"/>
    <property type="molecule type" value="Genomic_DNA"/>
</dbReference>
<dbReference type="Proteomes" id="UP000094526">
    <property type="component" value="Unassembled WGS sequence"/>
</dbReference>
<feature type="compositionally biased region" description="Basic and acidic residues" evidence="1">
    <location>
        <begin position="85"/>
        <end position="103"/>
    </location>
</feature>
<accession>A0A1C1CDK5</accession>
<dbReference type="STRING" id="86049.A0A1C1CDK5"/>
<feature type="region of interest" description="Disordered" evidence="1">
    <location>
        <begin position="85"/>
        <end position="104"/>
    </location>
</feature>
<feature type="region of interest" description="Disordered" evidence="1">
    <location>
        <begin position="683"/>
        <end position="742"/>
    </location>
</feature>
<feature type="compositionally biased region" description="Polar residues" evidence="1">
    <location>
        <begin position="689"/>
        <end position="700"/>
    </location>
</feature>
<dbReference type="AlphaFoldDB" id="A0A1C1CDK5"/>
<feature type="region of interest" description="Disordered" evidence="1">
    <location>
        <begin position="1030"/>
        <end position="1070"/>
    </location>
</feature>
<feature type="compositionally biased region" description="Low complexity" evidence="1">
    <location>
        <begin position="150"/>
        <end position="163"/>
    </location>
</feature>
<feature type="region of interest" description="Disordered" evidence="1">
    <location>
        <begin position="506"/>
        <end position="528"/>
    </location>
</feature>
<feature type="region of interest" description="Disordered" evidence="1">
    <location>
        <begin position="1"/>
        <end position="74"/>
    </location>
</feature>
<evidence type="ECO:0008006" key="4">
    <source>
        <dbReference type="Google" id="ProtNLM"/>
    </source>
</evidence>
<organism evidence="2 3">
    <name type="scientific">Cladophialophora carrionii</name>
    <dbReference type="NCBI Taxonomy" id="86049"/>
    <lineage>
        <taxon>Eukaryota</taxon>
        <taxon>Fungi</taxon>
        <taxon>Dikarya</taxon>
        <taxon>Ascomycota</taxon>
        <taxon>Pezizomycotina</taxon>
        <taxon>Eurotiomycetes</taxon>
        <taxon>Chaetothyriomycetidae</taxon>
        <taxon>Chaetothyriales</taxon>
        <taxon>Herpotrichiellaceae</taxon>
        <taxon>Cladophialophora</taxon>
    </lineage>
</organism>
<comment type="caution">
    <text evidence="2">The sequence shown here is derived from an EMBL/GenBank/DDBJ whole genome shotgun (WGS) entry which is preliminary data.</text>
</comment>
<feature type="region of interest" description="Disordered" evidence="1">
    <location>
        <begin position="117"/>
        <end position="220"/>
    </location>
</feature>
<dbReference type="OrthoDB" id="5341904at2759"/>
<gene>
    <name evidence="2" type="ORF">CLCR_01800</name>
</gene>
<evidence type="ECO:0000256" key="1">
    <source>
        <dbReference type="SAM" id="MobiDB-lite"/>
    </source>
</evidence>
<evidence type="ECO:0000313" key="3">
    <source>
        <dbReference type="Proteomes" id="UP000094526"/>
    </source>
</evidence>
<reference evidence="3" key="1">
    <citation type="submission" date="2015-07" db="EMBL/GenBank/DDBJ databases">
        <authorList>
            <person name="Teixeira M.M."/>
            <person name="Souza R.C."/>
            <person name="Almeida L.G."/>
            <person name="Vicente V.A."/>
            <person name="de Hoog S."/>
            <person name="Bocca A.L."/>
            <person name="de Almeida S.R."/>
            <person name="Vasconcelos A.T."/>
            <person name="Felipe M.S."/>
        </authorList>
    </citation>
    <scope>NUCLEOTIDE SEQUENCE [LARGE SCALE GENOMIC DNA]</scope>
    <source>
        <strain evidence="3">KSF</strain>
    </source>
</reference>
<dbReference type="eggNOG" id="ENOG502SWU4">
    <property type="taxonomic scope" value="Eukaryota"/>
</dbReference>
<protein>
    <recommendedName>
        <fullName evidence="4">Proteophosphoglycan ppg4</fullName>
    </recommendedName>
</protein>
<feature type="compositionally biased region" description="Polar residues" evidence="1">
    <location>
        <begin position="30"/>
        <end position="74"/>
    </location>
</feature>
<feature type="compositionally biased region" description="Polar residues" evidence="1">
    <location>
        <begin position="172"/>
        <end position="187"/>
    </location>
</feature>